<dbReference type="SUPFAM" id="SSF50129">
    <property type="entry name" value="GroES-like"/>
    <property type="match status" value="1"/>
</dbReference>
<dbReference type="OrthoDB" id="449487at2759"/>
<dbReference type="GO" id="GO:0016491">
    <property type="term" value="F:oxidoreductase activity"/>
    <property type="evidence" value="ECO:0007669"/>
    <property type="project" value="InterPro"/>
</dbReference>
<keyword evidence="3" id="KW-1185">Reference proteome</keyword>
<feature type="domain" description="Enoyl reductase (ER)" evidence="1">
    <location>
        <begin position="12"/>
        <end position="337"/>
    </location>
</feature>
<dbReference type="SUPFAM" id="SSF51735">
    <property type="entry name" value="NAD(P)-binding Rossmann-fold domains"/>
    <property type="match status" value="1"/>
</dbReference>
<dbReference type="InterPro" id="IPR013154">
    <property type="entry name" value="ADH-like_N"/>
</dbReference>
<organism evidence="2 3">
    <name type="scientific">Cudoniella acicularis</name>
    <dbReference type="NCBI Taxonomy" id="354080"/>
    <lineage>
        <taxon>Eukaryota</taxon>
        <taxon>Fungi</taxon>
        <taxon>Dikarya</taxon>
        <taxon>Ascomycota</taxon>
        <taxon>Pezizomycotina</taxon>
        <taxon>Leotiomycetes</taxon>
        <taxon>Helotiales</taxon>
        <taxon>Tricladiaceae</taxon>
        <taxon>Cudoniella</taxon>
    </lineage>
</organism>
<evidence type="ECO:0000259" key="1">
    <source>
        <dbReference type="SMART" id="SM00829"/>
    </source>
</evidence>
<dbReference type="SMART" id="SM00829">
    <property type="entry name" value="PKS_ER"/>
    <property type="match status" value="1"/>
</dbReference>
<dbReference type="PANTHER" id="PTHR45033:SF3">
    <property type="entry name" value="DEHYDROGENASE, PUTATIVE (AFU_ORTHOLOGUE AFUA_2G13270)-RELATED"/>
    <property type="match status" value="1"/>
</dbReference>
<sequence length="469" mass="50890">MPKAIIMRQIEGKPGKVYYPLELTTISDPTPGPNDLLITIQACALNHRDYFLRQHLYPAPSFTVPILADGCGLVTSSPSSSSTAKFFVGKRVLLTPGRGWKDSPHGPEAAGGYAILGGTKTFPLGTAQEVVSVHEDEVEECPEHLTNAQAAALPLTGLTAWRALVSKSGNAEAGRNILVTGIGGGVALNALQFGAALGINVFVTSGNQEKIDKAVGIGAKGGVSYKDEAWEKELKKILPKDRPYLDAIIDARRSNRPIWHDSRPQNGLDHVANLNNLELRGSTMGSRKEFKDMVAFVREKKIVPIVSRVVKGLENLKEIDGLFEDMRDGKQFGKLIIQVTSEDEGNGAGGKELERLAQNAAVANPSEPAQEEIGRWRHLFGYSHYESYQLLLAHRSDVTRTPISDSHWELVRSEREAAGHNRESYEHSLTLKDVLKSQSTVVYDKDGGKWVGGGSEGYGWGGGGEFGEG</sequence>
<reference evidence="2 3" key="1">
    <citation type="submission" date="2020-03" db="EMBL/GenBank/DDBJ databases">
        <title>Draft Genome Sequence of Cudoniella acicularis.</title>
        <authorList>
            <person name="Buettner E."/>
            <person name="Kellner H."/>
        </authorList>
    </citation>
    <scope>NUCLEOTIDE SEQUENCE [LARGE SCALE GENOMIC DNA]</scope>
    <source>
        <strain evidence="2 3">DSM 108380</strain>
    </source>
</reference>
<evidence type="ECO:0000313" key="3">
    <source>
        <dbReference type="Proteomes" id="UP000566819"/>
    </source>
</evidence>
<dbReference type="InterPro" id="IPR020843">
    <property type="entry name" value="ER"/>
</dbReference>
<comment type="caution">
    <text evidence="2">The sequence shown here is derived from an EMBL/GenBank/DDBJ whole genome shotgun (WGS) entry which is preliminary data.</text>
</comment>
<dbReference type="InterPro" id="IPR011032">
    <property type="entry name" value="GroES-like_sf"/>
</dbReference>
<dbReference type="Proteomes" id="UP000566819">
    <property type="component" value="Unassembled WGS sequence"/>
</dbReference>
<dbReference type="Gene3D" id="3.90.180.10">
    <property type="entry name" value="Medium-chain alcohol dehydrogenases, catalytic domain"/>
    <property type="match status" value="2"/>
</dbReference>
<dbReference type="PANTHER" id="PTHR45033">
    <property type="match status" value="1"/>
</dbReference>
<dbReference type="AlphaFoldDB" id="A0A8H4VXQ4"/>
<dbReference type="Pfam" id="PF08240">
    <property type="entry name" value="ADH_N"/>
    <property type="match status" value="1"/>
</dbReference>
<proteinExistence type="predicted"/>
<gene>
    <name evidence="2" type="ORF">G7Y89_g11594</name>
</gene>
<dbReference type="EMBL" id="JAAMPI010001130">
    <property type="protein sequence ID" value="KAF4626563.1"/>
    <property type="molecule type" value="Genomic_DNA"/>
</dbReference>
<evidence type="ECO:0000313" key="2">
    <source>
        <dbReference type="EMBL" id="KAF4626563.1"/>
    </source>
</evidence>
<name>A0A8H4VXQ4_9HELO</name>
<dbReference type="Gene3D" id="3.40.50.720">
    <property type="entry name" value="NAD(P)-binding Rossmann-like Domain"/>
    <property type="match status" value="2"/>
</dbReference>
<dbReference type="InterPro" id="IPR036291">
    <property type="entry name" value="NAD(P)-bd_dom_sf"/>
</dbReference>
<accession>A0A8H4VXQ4</accession>
<protein>
    <recommendedName>
        <fullName evidence="1">Enoyl reductase (ER) domain-containing protein</fullName>
    </recommendedName>
</protein>
<dbReference type="InterPro" id="IPR052711">
    <property type="entry name" value="Zinc_ADH-like"/>
</dbReference>